<feature type="domain" description="Amine oxidase" evidence="1">
    <location>
        <begin position="10"/>
        <end position="379"/>
    </location>
</feature>
<dbReference type="PANTHER" id="PTHR21197">
    <property type="entry name" value="UDP-GALACTOPYRANOSE MUTASE"/>
    <property type="match status" value="1"/>
</dbReference>
<dbReference type="PROSITE" id="PS51257">
    <property type="entry name" value="PROKAR_LIPOPROTEIN"/>
    <property type="match status" value="1"/>
</dbReference>
<dbReference type="SUPFAM" id="SSF51905">
    <property type="entry name" value="FAD/NAD(P)-binding domain"/>
    <property type="match status" value="1"/>
</dbReference>
<dbReference type="Proteomes" id="UP000178797">
    <property type="component" value="Unassembled WGS sequence"/>
</dbReference>
<name>A0A1F7RSE9_9BACT</name>
<dbReference type="GO" id="GO:0008767">
    <property type="term" value="F:UDP-galactopyranose mutase activity"/>
    <property type="evidence" value="ECO:0007669"/>
    <property type="project" value="TreeGrafter"/>
</dbReference>
<dbReference type="Gene3D" id="3.50.50.60">
    <property type="entry name" value="FAD/NAD(P)-binding domain"/>
    <property type="match status" value="1"/>
</dbReference>
<dbReference type="GO" id="GO:0016491">
    <property type="term" value="F:oxidoreductase activity"/>
    <property type="evidence" value="ECO:0007669"/>
    <property type="project" value="InterPro"/>
</dbReference>
<dbReference type="InterPro" id="IPR036188">
    <property type="entry name" value="FAD/NAD-bd_sf"/>
</dbReference>
<dbReference type="GO" id="GO:0050660">
    <property type="term" value="F:flavin adenine dinucleotide binding"/>
    <property type="evidence" value="ECO:0007669"/>
    <property type="project" value="TreeGrafter"/>
</dbReference>
<accession>A0A1F7RSE9</accession>
<sequence>MKFIILGAGLSGLSCGIALARNGHETIIIEKAPEVGGLARSHRIDGYTFDYGPHFLFGPKVLPLLNELTPELDLIPLKRTQERIYFRNRYFKFPFDPKDLLSHMETAKIPGVLSDLFFKRIFKESKESSINNVEDWVIHSVGKRIYDYMSLGGYIKNLYGIPATEVSKDWGVQKLKFLARWKNINPFQLALKALREEKHLKSQVVNYPHSGIDRLATHLADEFINRRGKIHFNSKAISIDLKQEGISVRFLSDGKEEKARGDFLISTIPITNLLKMISPSPHGETLRSADSLRYRALLLLFVCLRKEKALDYQCIYFTESKFPFRRITEFKNLDKTMAPKTRTSLCVEITCFENEELFRRDSETIFKDVTQQLESCGFIKKDEVENYSLLRIPYAYPIYDIQYNKALDELLNYLGSIDRLISIGRQGLFSYNTMSNSILSGYDLGQKLSAAGENEMKSVIQDIYEERKEKYSS</sequence>
<reference evidence="2 3" key="1">
    <citation type="journal article" date="2016" name="Nat. Commun.">
        <title>Thousands of microbial genomes shed light on interconnected biogeochemical processes in an aquifer system.</title>
        <authorList>
            <person name="Anantharaman K."/>
            <person name="Brown C.T."/>
            <person name="Hug L.A."/>
            <person name="Sharon I."/>
            <person name="Castelle C.J."/>
            <person name="Probst A.J."/>
            <person name="Thomas B.C."/>
            <person name="Singh A."/>
            <person name="Wilkins M.J."/>
            <person name="Karaoz U."/>
            <person name="Brodie E.L."/>
            <person name="Williams K.H."/>
            <person name="Hubbard S.S."/>
            <person name="Banfield J.F."/>
        </authorList>
    </citation>
    <scope>NUCLEOTIDE SEQUENCE [LARGE SCALE GENOMIC DNA]</scope>
</reference>
<dbReference type="GO" id="GO:0005829">
    <property type="term" value="C:cytosol"/>
    <property type="evidence" value="ECO:0007669"/>
    <property type="project" value="TreeGrafter"/>
</dbReference>
<dbReference type="EMBL" id="MGDE01000181">
    <property type="protein sequence ID" value="OGL44482.1"/>
    <property type="molecule type" value="Genomic_DNA"/>
</dbReference>
<dbReference type="PANTHER" id="PTHR21197:SF0">
    <property type="entry name" value="UDP-GALACTOPYRANOSE MUTASE"/>
    <property type="match status" value="1"/>
</dbReference>
<protein>
    <recommendedName>
        <fullName evidence="1">Amine oxidase domain-containing protein</fullName>
    </recommendedName>
</protein>
<dbReference type="InterPro" id="IPR002937">
    <property type="entry name" value="Amino_oxidase"/>
</dbReference>
<organism evidence="2 3">
    <name type="scientific">Candidatus Schekmanbacteria bacterium RBG_16_38_10</name>
    <dbReference type="NCBI Taxonomy" id="1817879"/>
    <lineage>
        <taxon>Bacteria</taxon>
        <taxon>Candidatus Schekmaniibacteriota</taxon>
    </lineage>
</organism>
<proteinExistence type="predicted"/>
<evidence type="ECO:0000313" key="3">
    <source>
        <dbReference type="Proteomes" id="UP000178797"/>
    </source>
</evidence>
<evidence type="ECO:0000259" key="1">
    <source>
        <dbReference type="Pfam" id="PF01593"/>
    </source>
</evidence>
<evidence type="ECO:0000313" key="2">
    <source>
        <dbReference type="EMBL" id="OGL44482.1"/>
    </source>
</evidence>
<dbReference type="AlphaFoldDB" id="A0A1F7RSE9"/>
<gene>
    <name evidence="2" type="ORF">A2W05_00015</name>
</gene>
<dbReference type="Pfam" id="PF01593">
    <property type="entry name" value="Amino_oxidase"/>
    <property type="match status" value="1"/>
</dbReference>
<comment type="caution">
    <text evidence="2">The sequence shown here is derived from an EMBL/GenBank/DDBJ whole genome shotgun (WGS) entry which is preliminary data.</text>
</comment>